<name>A0ABR0ABE9_9CRUS</name>
<evidence type="ECO:0000313" key="2">
    <source>
        <dbReference type="Proteomes" id="UP001234178"/>
    </source>
</evidence>
<gene>
    <name evidence="1" type="ORF">OUZ56_007789</name>
</gene>
<protein>
    <submittedName>
        <fullName evidence="1">Uncharacterized protein</fullName>
    </submittedName>
</protein>
<dbReference type="Proteomes" id="UP001234178">
    <property type="component" value="Unassembled WGS sequence"/>
</dbReference>
<dbReference type="EMBL" id="JAOYFB010000037">
    <property type="protein sequence ID" value="KAK4022318.1"/>
    <property type="molecule type" value="Genomic_DNA"/>
</dbReference>
<evidence type="ECO:0000313" key="1">
    <source>
        <dbReference type="EMBL" id="KAK4022318.1"/>
    </source>
</evidence>
<comment type="caution">
    <text evidence="1">The sequence shown here is derived from an EMBL/GenBank/DDBJ whole genome shotgun (WGS) entry which is preliminary data.</text>
</comment>
<sequence>MKPQFNFRPWKEQPPRSRPPLFRVVMVVALLTPTFHRFDSGLMPTEIINEALLNDSVRLKKLAILFFLLASSPTCKWKEVIPLRSRRFRHTFSSEKGPKKKRAAGRRRYRVAFVNSRRRMCKDL</sequence>
<proteinExistence type="predicted"/>
<keyword evidence="2" id="KW-1185">Reference proteome</keyword>
<reference evidence="1 2" key="1">
    <citation type="journal article" date="2023" name="Nucleic Acids Res.">
        <title>The hologenome of Daphnia magna reveals possible DNA methylation and microbiome-mediated evolution of the host genome.</title>
        <authorList>
            <person name="Chaturvedi A."/>
            <person name="Li X."/>
            <person name="Dhandapani V."/>
            <person name="Marshall H."/>
            <person name="Kissane S."/>
            <person name="Cuenca-Cambronero M."/>
            <person name="Asole G."/>
            <person name="Calvet F."/>
            <person name="Ruiz-Romero M."/>
            <person name="Marangio P."/>
            <person name="Guigo R."/>
            <person name="Rago D."/>
            <person name="Mirbahai L."/>
            <person name="Eastwood N."/>
            <person name="Colbourne J.K."/>
            <person name="Zhou J."/>
            <person name="Mallon E."/>
            <person name="Orsini L."/>
        </authorList>
    </citation>
    <scope>NUCLEOTIDE SEQUENCE [LARGE SCALE GENOMIC DNA]</scope>
    <source>
        <strain evidence="1">LRV0_1</strain>
    </source>
</reference>
<organism evidence="1 2">
    <name type="scientific">Daphnia magna</name>
    <dbReference type="NCBI Taxonomy" id="35525"/>
    <lineage>
        <taxon>Eukaryota</taxon>
        <taxon>Metazoa</taxon>
        <taxon>Ecdysozoa</taxon>
        <taxon>Arthropoda</taxon>
        <taxon>Crustacea</taxon>
        <taxon>Branchiopoda</taxon>
        <taxon>Diplostraca</taxon>
        <taxon>Cladocera</taxon>
        <taxon>Anomopoda</taxon>
        <taxon>Daphniidae</taxon>
        <taxon>Daphnia</taxon>
    </lineage>
</organism>
<accession>A0ABR0ABE9</accession>